<accession>A0ABV6NJP2</accession>
<dbReference type="PANTHER" id="PTHR42760">
    <property type="entry name" value="SHORT-CHAIN DEHYDROGENASES/REDUCTASES FAMILY MEMBER"/>
    <property type="match status" value="1"/>
</dbReference>
<keyword evidence="4" id="KW-1185">Reference proteome</keyword>
<dbReference type="Gene3D" id="3.40.50.720">
    <property type="entry name" value="NAD(P)-binding Rossmann-like Domain"/>
    <property type="match status" value="1"/>
</dbReference>
<reference evidence="3 4" key="1">
    <citation type="submission" date="2024-09" db="EMBL/GenBank/DDBJ databases">
        <authorList>
            <person name="Sun Q."/>
            <person name="Mori K."/>
        </authorList>
    </citation>
    <scope>NUCLEOTIDE SEQUENCE [LARGE SCALE GENOMIC DNA]</scope>
    <source>
        <strain evidence="3 4">NCAIM B.02301</strain>
    </source>
</reference>
<dbReference type="PRINTS" id="PR00080">
    <property type="entry name" value="SDRFAMILY"/>
</dbReference>
<dbReference type="RefSeq" id="WP_273844131.1">
    <property type="nucleotide sequence ID" value="NZ_JAQQWT010000008.1"/>
</dbReference>
<dbReference type="SUPFAM" id="SSF51735">
    <property type="entry name" value="NAD(P)-binding Rossmann-fold domains"/>
    <property type="match status" value="1"/>
</dbReference>
<dbReference type="PRINTS" id="PR00081">
    <property type="entry name" value="GDHRDH"/>
</dbReference>
<dbReference type="PANTHER" id="PTHR42760:SF133">
    <property type="entry name" value="3-OXOACYL-[ACYL-CARRIER-PROTEIN] REDUCTASE"/>
    <property type="match status" value="1"/>
</dbReference>
<dbReference type="EMBL" id="JBHLTR010000031">
    <property type="protein sequence ID" value="MFC0560629.1"/>
    <property type="molecule type" value="Genomic_DNA"/>
</dbReference>
<dbReference type="Proteomes" id="UP001589833">
    <property type="component" value="Unassembled WGS sequence"/>
</dbReference>
<comment type="caution">
    <text evidence="3">The sequence shown here is derived from an EMBL/GenBank/DDBJ whole genome shotgun (WGS) entry which is preliminary data.</text>
</comment>
<proteinExistence type="inferred from homology"/>
<evidence type="ECO:0000313" key="4">
    <source>
        <dbReference type="Proteomes" id="UP001589833"/>
    </source>
</evidence>
<gene>
    <name evidence="3" type="ORF">ACFFH4_16700</name>
</gene>
<keyword evidence="2 3" id="KW-0560">Oxidoreductase</keyword>
<organism evidence="3 4">
    <name type="scientific">Halalkalibacter alkalisediminis</name>
    <dbReference type="NCBI Taxonomy" id="935616"/>
    <lineage>
        <taxon>Bacteria</taxon>
        <taxon>Bacillati</taxon>
        <taxon>Bacillota</taxon>
        <taxon>Bacilli</taxon>
        <taxon>Bacillales</taxon>
        <taxon>Bacillaceae</taxon>
        <taxon>Halalkalibacter</taxon>
    </lineage>
</organism>
<dbReference type="InterPro" id="IPR036291">
    <property type="entry name" value="NAD(P)-bd_dom_sf"/>
</dbReference>
<protein>
    <submittedName>
        <fullName evidence="3">SDR family NAD(P)-dependent oxidoreductase</fullName>
        <ecNumber evidence="3">1.1.1.-</ecNumber>
    </submittedName>
</protein>
<dbReference type="EC" id="1.1.1.-" evidence="3"/>
<comment type="similarity">
    <text evidence="1">Belongs to the short-chain dehydrogenases/reductases (SDR) family.</text>
</comment>
<evidence type="ECO:0000256" key="1">
    <source>
        <dbReference type="ARBA" id="ARBA00006484"/>
    </source>
</evidence>
<sequence length="256" mass="27145">MKRLENRVSIVTGAARGIGAAAAKALAREGSHVVLVDVLECKTTKQEINELNPEVEVLIHNIDIKERALVEGVVNETAEHFGRLDVVVNNAGTCSRLDLEHMTDDMWFRDIDTNLRGAFLFTQSAIYPHMKKQGSGKIINISSISGIMGGPISGVKAENGESGRSGPAYAASKGGVIALTKWVAKEVGELGICCNSIAPGPIETAITKGMNYKLEQPIQRMGEPEDIAEAVVYLASPGADYVTGQVLKVCGGSAIG</sequence>
<dbReference type="InterPro" id="IPR002347">
    <property type="entry name" value="SDR_fam"/>
</dbReference>
<dbReference type="GO" id="GO:0016491">
    <property type="term" value="F:oxidoreductase activity"/>
    <property type="evidence" value="ECO:0007669"/>
    <property type="project" value="UniProtKB-KW"/>
</dbReference>
<dbReference type="Pfam" id="PF13561">
    <property type="entry name" value="adh_short_C2"/>
    <property type="match status" value="1"/>
</dbReference>
<dbReference type="PROSITE" id="PS00061">
    <property type="entry name" value="ADH_SHORT"/>
    <property type="match status" value="1"/>
</dbReference>
<dbReference type="InterPro" id="IPR020904">
    <property type="entry name" value="Sc_DH/Rdtase_CS"/>
</dbReference>
<evidence type="ECO:0000313" key="3">
    <source>
        <dbReference type="EMBL" id="MFC0560629.1"/>
    </source>
</evidence>
<name>A0ABV6NJP2_9BACI</name>
<evidence type="ECO:0000256" key="2">
    <source>
        <dbReference type="ARBA" id="ARBA00023002"/>
    </source>
</evidence>